<accession>A0A448WSM8</accession>
<feature type="domain" description="C2H2-type" evidence="8">
    <location>
        <begin position="176"/>
        <end position="204"/>
    </location>
</feature>
<feature type="domain" description="C2H2-type" evidence="8">
    <location>
        <begin position="98"/>
        <end position="126"/>
    </location>
</feature>
<evidence type="ECO:0000256" key="3">
    <source>
        <dbReference type="ARBA" id="ARBA00022737"/>
    </source>
</evidence>
<evidence type="ECO:0000256" key="2">
    <source>
        <dbReference type="ARBA" id="ARBA00022723"/>
    </source>
</evidence>
<dbReference type="PANTHER" id="PTHR24394:SF29">
    <property type="entry name" value="MYONEURIN"/>
    <property type="match status" value="1"/>
</dbReference>
<dbReference type="AlphaFoldDB" id="A0A448WSM8"/>
<dbReference type="InterPro" id="IPR036236">
    <property type="entry name" value="Znf_C2H2_sf"/>
</dbReference>
<keyword evidence="10" id="KW-1185">Reference proteome</keyword>
<feature type="domain" description="C2H2-type" evidence="8">
    <location>
        <begin position="2"/>
        <end position="32"/>
    </location>
</feature>
<keyword evidence="6" id="KW-0539">Nucleus</keyword>
<dbReference type="SMART" id="SM00355">
    <property type="entry name" value="ZnF_C2H2"/>
    <property type="match status" value="4"/>
</dbReference>
<proteinExistence type="predicted"/>
<dbReference type="PROSITE" id="PS50157">
    <property type="entry name" value="ZINC_FINGER_C2H2_2"/>
    <property type="match status" value="4"/>
</dbReference>
<dbReference type="OrthoDB" id="3437960at2759"/>
<dbReference type="Proteomes" id="UP000784294">
    <property type="component" value="Unassembled WGS sequence"/>
</dbReference>
<name>A0A448WSM8_9PLAT</name>
<sequence length="310" mass="34567">DLVCLCCLCGKTFPNQRLLHKHFQAAHEEEDEIKPDGLIAEIKNEALCPKEDTFSQSKSLACNSCGKVFTKSCNLNSHIKAVHRGTIVFYLLLGVKSFECPHCFKGFSRNSDLQKHVDAVHKGTWHSFKTFQDFDPMSAVCVVKGFRKSLASSATLKLYTKVIKIKNSDHLGIKSYQCLICLARFSYDVHLRRHVRSKHKGNVISGAPSSSSALWSRKYSKYSSISQLQSSSCMAIDLSLNRNLETRGDSSTGSVKIDTILTDYHAPPHQDHRAFHQSSHQSDSAVFSSNPHLYQMHEKLTTTTSASGAV</sequence>
<evidence type="ECO:0000256" key="4">
    <source>
        <dbReference type="ARBA" id="ARBA00022771"/>
    </source>
</evidence>
<feature type="domain" description="C2H2-type" evidence="8">
    <location>
        <begin position="60"/>
        <end position="85"/>
    </location>
</feature>
<dbReference type="PROSITE" id="PS00028">
    <property type="entry name" value="ZINC_FINGER_C2H2_1"/>
    <property type="match status" value="4"/>
</dbReference>
<keyword evidence="4 7" id="KW-0863">Zinc-finger</keyword>
<dbReference type="GO" id="GO:0000981">
    <property type="term" value="F:DNA-binding transcription factor activity, RNA polymerase II-specific"/>
    <property type="evidence" value="ECO:0007669"/>
    <property type="project" value="TreeGrafter"/>
</dbReference>
<evidence type="ECO:0000256" key="1">
    <source>
        <dbReference type="ARBA" id="ARBA00004123"/>
    </source>
</evidence>
<protein>
    <recommendedName>
        <fullName evidence="8">C2H2-type domain-containing protein</fullName>
    </recommendedName>
</protein>
<organism evidence="9 10">
    <name type="scientific">Protopolystoma xenopodis</name>
    <dbReference type="NCBI Taxonomy" id="117903"/>
    <lineage>
        <taxon>Eukaryota</taxon>
        <taxon>Metazoa</taxon>
        <taxon>Spiralia</taxon>
        <taxon>Lophotrochozoa</taxon>
        <taxon>Platyhelminthes</taxon>
        <taxon>Monogenea</taxon>
        <taxon>Polyopisthocotylea</taxon>
        <taxon>Polystomatidea</taxon>
        <taxon>Polystomatidae</taxon>
        <taxon>Protopolystoma</taxon>
    </lineage>
</organism>
<dbReference type="GO" id="GO:0008270">
    <property type="term" value="F:zinc ion binding"/>
    <property type="evidence" value="ECO:0007669"/>
    <property type="project" value="UniProtKB-KW"/>
</dbReference>
<evidence type="ECO:0000256" key="7">
    <source>
        <dbReference type="PROSITE-ProRule" id="PRU00042"/>
    </source>
</evidence>
<evidence type="ECO:0000256" key="5">
    <source>
        <dbReference type="ARBA" id="ARBA00022833"/>
    </source>
</evidence>
<comment type="subcellular location">
    <subcellularLocation>
        <location evidence="1">Nucleus</location>
    </subcellularLocation>
</comment>
<feature type="non-terminal residue" evidence="9">
    <location>
        <position position="310"/>
    </location>
</feature>
<keyword evidence="5" id="KW-0862">Zinc</keyword>
<comment type="caution">
    <text evidence="9">The sequence shown here is derived from an EMBL/GenBank/DDBJ whole genome shotgun (WGS) entry which is preliminary data.</text>
</comment>
<evidence type="ECO:0000259" key="8">
    <source>
        <dbReference type="PROSITE" id="PS50157"/>
    </source>
</evidence>
<evidence type="ECO:0000256" key="6">
    <source>
        <dbReference type="ARBA" id="ARBA00023242"/>
    </source>
</evidence>
<gene>
    <name evidence="9" type="ORF">PXEA_LOCUS12541</name>
</gene>
<dbReference type="Gene3D" id="3.30.160.60">
    <property type="entry name" value="Classic Zinc Finger"/>
    <property type="match status" value="3"/>
</dbReference>
<dbReference type="SUPFAM" id="SSF57667">
    <property type="entry name" value="beta-beta-alpha zinc fingers"/>
    <property type="match status" value="1"/>
</dbReference>
<keyword evidence="2" id="KW-0479">Metal-binding</keyword>
<keyword evidence="3" id="KW-0677">Repeat</keyword>
<dbReference type="EMBL" id="CAAALY010040083">
    <property type="protein sequence ID" value="VEL19101.1"/>
    <property type="molecule type" value="Genomic_DNA"/>
</dbReference>
<reference evidence="9" key="1">
    <citation type="submission" date="2018-11" db="EMBL/GenBank/DDBJ databases">
        <authorList>
            <consortium name="Pathogen Informatics"/>
        </authorList>
    </citation>
    <scope>NUCLEOTIDE SEQUENCE</scope>
</reference>
<dbReference type="GO" id="GO:0005634">
    <property type="term" value="C:nucleus"/>
    <property type="evidence" value="ECO:0007669"/>
    <property type="project" value="UniProtKB-SubCell"/>
</dbReference>
<evidence type="ECO:0000313" key="10">
    <source>
        <dbReference type="Proteomes" id="UP000784294"/>
    </source>
</evidence>
<dbReference type="PANTHER" id="PTHR24394">
    <property type="entry name" value="ZINC FINGER PROTEIN"/>
    <property type="match status" value="1"/>
</dbReference>
<dbReference type="Pfam" id="PF00096">
    <property type="entry name" value="zf-C2H2"/>
    <property type="match status" value="2"/>
</dbReference>
<evidence type="ECO:0000313" key="9">
    <source>
        <dbReference type="EMBL" id="VEL19101.1"/>
    </source>
</evidence>
<dbReference type="InterPro" id="IPR013087">
    <property type="entry name" value="Znf_C2H2_type"/>
</dbReference>